<dbReference type="EMBL" id="UINC01152277">
    <property type="protein sequence ID" value="SVD46379.1"/>
    <property type="molecule type" value="Genomic_DNA"/>
</dbReference>
<dbReference type="InterPro" id="IPR050425">
    <property type="entry name" value="NAD(P)_dehydrat-like"/>
</dbReference>
<dbReference type="SUPFAM" id="SSF51735">
    <property type="entry name" value="NAD(P)-binding Rossmann-fold domains"/>
    <property type="match status" value="1"/>
</dbReference>
<dbReference type="GO" id="GO:0016616">
    <property type="term" value="F:oxidoreductase activity, acting on the CH-OH group of donors, NAD or NADP as acceptor"/>
    <property type="evidence" value="ECO:0007669"/>
    <property type="project" value="TreeGrafter"/>
</dbReference>
<proteinExistence type="predicted"/>
<dbReference type="InterPro" id="IPR016040">
    <property type="entry name" value="NAD(P)-bd_dom"/>
</dbReference>
<feature type="non-terminal residue" evidence="3">
    <location>
        <position position="135"/>
    </location>
</feature>
<dbReference type="PANTHER" id="PTHR10366">
    <property type="entry name" value="NAD DEPENDENT EPIMERASE/DEHYDRATASE"/>
    <property type="match status" value="1"/>
</dbReference>
<feature type="domain" description="NAD(P)-binding" evidence="2">
    <location>
        <begin position="11"/>
        <end position="131"/>
    </location>
</feature>
<protein>
    <recommendedName>
        <fullName evidence="2">NAD(P)-binding domain-containing protein</fullName>
    </recommendedName>
</protein>
<organism evidence="3">
    <name type="scientific">marine metagenome</name>
    <dbReference type="NCBI Taxonomy" id="408172"/>
    <lineage>
        <taxon>unclassified sequences</taxon>
        <taxon>metagenomes</taxon>
        <taxon>ecological metagenomes</taxon>
    </lineage>
</organism>
<keyword evidence="1" id="KW-0560">Oxidoreductase</keyword>
<dbReference type="Gene3D" id="3.40.50.720">
    <property type="entry name" value="NAD(P)-binding Rossmann-like Domain"/>
    <property type="match status" value="1"/>
</dbReference>
<dbReference type="AlphaFoldDB" id="A0A382VIN7"/>
<evidence type="ECO:0000259" key="2">
    <source>
        <dbReference type="Pfam" id="PF13460"/>
    </source>
</evidence>
<evidence type="ECO:0000256" key="1">
    <source>
        <dbReference type="ARBA" id="ARBA00023002"/>
    </source>
</evidence>
<evidence type="ECO:0000313" key="3">
    <source>
        <dbReference type="EMBL" id="SVD46379.1"/>
    </source>
</evidence>
<dbReference type="Pfam" id="PF13460">
    <property type="entry name" value="NAD_binding_10"/>
    <property type="match status" value="1"/>
</dbReference>
<name>A0A382VIN7_9ZZZZ</name>
<dbReference type="InterPro" id="IPR036291">
    <property type="entry name" value="NAD(P)-bd_dom_sf"/>
</dbReference>
<sequence>MTLKQTICIAGASGLVGANLTKAALERGYRVNGTLRDSNDTDKTQYLFALPGAAQRLQLYSADMGNPGAFDEALTGADAVFIACLIPTYFGLEGKLARHMEDEQGHNEIVMLTVDGCLNILKSASAQGIKNALIC</sequence>
<gene>
    <name evidence="3" type="ORF">METZ01_LOCUS399233</name>
</gene>
<accession>A0A382VIN7</accession>
<reference evidence="3" key="1">
    <citation type="submission" date="2018-05" db="EMBL/GenBank/DDBJ databases">
        <authorList>
            <person name="Lanie J.A."/>
            <person name="Ng W.-L."/>
            <person name="Kazmierczak K.M."/>
            <person name="Andrzejewski T.M."/>
            <person name="Davidsen T.M."/>
            <person name="Wayne K.J."/>
            <person name="Tettelin H."/>
            <person name="Glass J.I."/>
            <person name="Rusch D."/>
            <person name="Podicherti R."/>
            <person name="Tsui H.-C.T."/>
            <person name="Winkler M.E."/>
        </authorList>
    </citation>
    <scope>NUCLEOTIDE SEQUENCE</scope>
</reference>
<dbReference type="PANTHER" id="PTHR10366:SF564">
    <property type="entry name" value="STEROL-4-ALPHA-CARBOXYLATE 3-DEHYDROGENASE, DECARBOXYLATING"/>
    <property type="match status" value="1"/>
</dbReference>